<feature type="coiled-coil region" evidence="3">
    <location>
        <begin position="244"/>
        <end position="271"/>
    </location>
</feature>
<gene>
    <name evidence="5" type="ORF">HELGO_WM54416</name>
</gene>
<dbReference type="InterPro" id="IPR033756">
    <property type="entry name" value="YlxH/NBP35"/>
</dbReference>
<dbReference type="Pfam" id="PF10609">
    <property type="entry name" value="ParA"/>
    <property type="match status" value="1"/>
</dbReference>
<feature type="transmembrane region" description="Helical" evidence="4">
    <location>
        <begin position="474"/>
        <end position="492"/>
    </location>
</feature>
<dbReference type="InterPro" id="IPR027417">
    <property type="entry name" value="P-loop_NTPase"/>
</dbReference>
<dbReference type="Gene3D" id="3.40.50.300">
    <property type="entry name" value="P-loop containing nucleotide triphosphate hydrolases"/>
    <property type="match status" value="1"/>
</dbReference>
<organism evidence="5">
    <name type="scientific">uncultured Thiotrichaceae bacterium</name>
    <dbReference type="NCBI Taxonomy" id="298394"/>
    <lineage>
        <taxon>Bacteria</taxon>
        <taxon>Pseudomonadati</taxon>
        <taxon>Pseudomonadota</taxon>
        <taxon>Gammaproteobacteria</taxon>
        <taxon>Thiotrichales</taxon>
        <taxon>Thiotrichaceae</taxon>
        <taxon>environmental samples</taxon>
    </lineage>
</organism>
<dbReference type="GO" id="GO:0005886">
    <property type="term" value="C:plasma membrane"/>
    <property type="evidence" value="ECO:0007669"/>
    <property type="project" value="TreeGrafter"/>
</dbReference>
<dbReference type="InterPro" id="IPR005702">
    <property type="entry name" value="Wzc-like_C"/>
</dbReference>
<dbReference type="PANTHER" id="PTHR32309:SF13">
    <property type="entry name" value="FERRIC ENTEROBACTIN TRANSPORT PROTEIN FEPE"/>
    <property type="match status" value="1"/>
</dbReference>
<sequence length="677" mass="76668">MNNQNNTQNTELDIMVSGQSANLMKQPAISAFIHESNHIDTPNFSVEDYWAAWKRGLKYILPAILLFSALMLAFGLLTNKTYTSKSSIKIETDHTRILDYDVDTSRPPSYVNDDVFYNTQYKLLRNRDLARKVIDDLAIEKNLLDEKKFAAPVYIATNTLKELSTWAKSFFSGSGQTDLPKDTVTAEEIFFKNLTINPVRRSRVIDIHYTSQDPELSKEILTAYIDTFIHLRHKDKVKYSENAKDYLEEQIEVSRQKMQEAEQKLVTYARTNKIVDTNSDVSTIANNITLLNEAYIKAKSRRIDAESQYQNKRSINTLLNAEADPVVQAKKQQLSTLQAEYQAKQSLFKPAYPEMQELKRQIDQLSQYINTESRNIRSNTNQNMKANYAATLSEEKQLKREISKLESDLLKFYENSIGYTSLKREVDTSRNLYDGLLQRLKEIDVIGPVPGDNVAIVDSAELPSRKDGLSYSKYLLLGGLLGFVLYSLFVMTKEMLAPKIRNEKGLKQLSGKYPVLSSVPEIKKGLLGFGNLSTADALHPKTAEALRYLRTTLQLGNHLDEIPQTLHITSPNAGDGKSTIALFLATSLANSGKKVLLMDADLRKPSIHKKLGLQNERGLTNYIYHNAMKAHKCELKNSSVFFTALTAGPAVVDPVDTLNMEEFADLIQRSKKMFDHI</sequence>
<feature type="non-terminal residue" evidence="5">
    <location>
        <position position="677"/>
    </location>
</feature>
<keyword evidence="4" id="KW-0472">Membrane</keyword>
<protein>
    <recommendedName>
        <fullName evidence="6">Non-specific protein-tyrosine kinase</fullName>
    </recommendedName>
</protein>
<evidence type="ECO:0000256" key="3">
    <source>
        <dbReference type="SAM" id="Coils"/>
    </source>
</evidence>
<dbReference type="SUPFAM" id="SSF52540">
    <property type="entry name" value="P-loop containing nucleoside triphosphate hydrolases"/>
    <property type="match status" value="1"/>
</dbReference>
<dbReference type="PANTHER" id="PTHR32309">
    <property type="entry name" value="TYROSINE-PROTEIN KINASE"/>
    <property type="match status" value="1"/>
</dbReference>
<keyword evidence="4" id="KW-0812">Transmembrane</keyword>
<keyword evidence="1" id="KW-0547">Nucleotide-binding</keyword>
<accession>A0A6S6TYN5</accession>
<dbReference type="EMBL" id="CACVAV010000325">
    <property type="protein sequence ID" value="CAA6821228.1"/>
    <property type="molecule type" value="Genomic_DNA"/>
</dbReference>
<evidence type="ECO:0008006" key="6">
    <source>
        <dbReference type="Google" id="ProtNLM"/>
    </source>
</evidence>
<feature type="coiled-coil region" evidence="3">
    <location>
        <begin position="327"/>
        <end position="415"/>
    </location>
</feature>
<dbReference type="GO" id="GO:0004713">
    <property type="term" value="F:protein tyrosine kinase activity"/>
    <property type="evidence" value="ECO:0007669"/>
    <property type="project" value="TreeGrafter"/>
</dbReference>
<keyword evidence="2" id="KW-0067">ATP-binding</keyword>
<evidence type="ECO:0000256" key="1">
    <source>
        <dbReference type="ARBA" id="ARBA00022741"/>
    </source>
</evidence>
<dbReference type="CDD" id="cd05387">
    <property type="entry name" value="BY-kinase"/>
    <property type="match status" value="1"/>
</dbReference>
<dbReference type="GO" id="GO:0005524">
    <property type="term" value="F:ATP binding"/>
    <property type="evidence" value="ECO:0007669"/>
    <property type="project" value="UniProtKB-KW"/>
</dbReference>
<feature type="transmembrane region" description="Helical" evidence="4">
    <location>
        <begin position="59"/>
        <end position="77"/>
    </location>
</feature>
<evidence type="ECO:0000256" key="4">
    <source>
        <dbReference type="SAM" id="Phobius"/>
    </source>
</evidence>
<proteinExistence type="predicted"/>
<dbReference type="InterPro" id="IPR050445">
    <property type="entry name" value="Bact_polysacc_biosynth/exp"/>
</dbReference>
<keyword evidence="4" id="KW-1133">Transmembrane helix</keyword>
<evidence type="ECO:0000256" key="2">
    <source>
        <dbReference type="ARBA" id="ARBA00022840"/>
    </source>
</evidence>
<name>A0A6S6TYN5_9GAMM</name>
<evidence type="ECO:0000313" key="5">
    <source>
        <dbReference type="EMBL" id="CAA6821228.1"/>
    </source>
</evidence>
<keyword evidence="3" id="KW-0175">Coiled coil</keyword>
<dbReference type="AlphaFoldDB" id="A0A6S6TYN5"/>
<reference evidence="5" key="1">
    <citation type="submission" date="2020-01" db="EMBL/GenBank/DDBJ databases">
        <authorList>
            <person name="Meier V. D."/>
            <person name="Meier V D."/>
        </authorList>
    </citation>
    <scope>NUCLEOTIDE SEQUENCE</scope>
    <source>
        <strain evidence="5">HLG_WM_MAG_08</strain>
    </source>
</reference>